<evidence type="ECO:0000313" key="2">
    <source>
        <dbReference type="Proteomes" id="UP000018040"/>
    </source>
</evidence>
<gene>
    <name evidence="1" type="ORF">GSB_153415</name>
</gene>
<reference evidence="2" key="1">
    <citation type="submission" date="2012-02" db="EMBL/GenBank/DDBJ databases">
        <title>Genome sequencing of Giardia lamblia Genotypes A2 and B isolates (DH and GS) and comparative analysis with the genomes of Genotypes A1 and E (WB and Pig).</title>
        <authorList>
            <person name="Adam R."/>
            <person name="Dahlstrom E."/>
            <person name="Martens C."/>
            <person name="Bruno D."/>
            <person name="Barbian K."/>
            <person name="Porcella S.F."/>
            <person name="Nash T."/>
        </authorList>
    </citation>
    <scope>NUCLEOTIDE SEQUENCE</scope>
    <source>
        <strain evidence="2">GS</strain>
    </source>
</reference>
<name>V6TME6_GIAIN</name>
<dbReference type="AlphaFoldDB" id="V6TME6"/>
<organism evidence="1 2">
    <name type="scientific">Giardia intestinalis</name>
    <name type="common">Giardia lamblia</name>
    <dbReference type="NCBI Taxonomy" id="5741"/>
    <lineage>
        <taxon>Eukaryota</taxon>
        <taxon>Metamonada</taxon>
        <taxon>Diplomonadida</taxon>
        <taxon>Hexamitidae</taxon>
        <taxon>Giardiinae</taxon>
        <taxon>Giardia</taxon>
    </lineage>
</organism>
<sequence>MEKSEGASISRASARNAYSDSNSCYWPALLTTHPQFYCPHFTHVVKGSAASHKSSTICRLA</sequence>
<dbReference type="Proteomes" id="UP000018040">
    <property type="component" value="Unassembled WGS sequence"/>
</dbReference>
<accession>V6TME6</accession>
<evidence type="ECO:0000313" key="1">
    <source>
        <dbReference type="EMBL" id="ESU39901.1"/>
    </source>
</evidence>
<proteinExistence type="predicted"/>
<dbReference type="EMBL" id="AHHH01000427">
    <property type="protein sequence ID" value="ESU39901.1"/>
    <property type="molecule type" value="Genomic_DNA"/>
</dbReference>
<comment type="caution">
    <text evidence="1">The sequence shown here is derived from an EMBL/GenBank/DDBJ whole genome shotgun (WGS) entry which is preliminary data.</text>
</comment>
<reference evidence="1 2" key="2">
    <citation type="journal article" date="2013" name="Genome Biol. Evol.">
        <title>Genome sequencing of Giardia lamblia genotypes A2 and B isolates (DH and GS) and comparative analysis with the genomes of genotypes A1 and E (WB and Pig).</title>
        <authorList>
            <person name="Adam R.D."/>
            <person name="Dahlstrom E.W."/>
            <person name="Martens C.A."/>
            <person name="Bruno D.P."/>
            <person name="Barbian K.D."/>
            <person name="Ricklefs S.M."/>
            <person name="Hernandez M.M."/>
            <person name="Narla N.P."/>
            <person name="Patel R.B."/>
            <person name="Porcella S.F."/>
            <person name="Nash T.E."/>
        </authorList>
    </citation>
    <scope>NUCLEOTIDE SEQUENCE [LARGE SCALE GENOMIC DNA]</scope>
    <source>
        <strain evidence="1 2">GS</strain>
    </source>
</reference>
<protein>
    <submittedName>
        <fullName evidence="1">Uncharacterized protein</fullName>
    </submittedName>
</protein>